<dbReference type="InterPro" id="IPR025641">
    <property type="entry name" value="DUF4340"/>
</dbReference>
<feature type="domain" description="DUF4340" evidence="1">
    <location>
        <begin position="75"/>
        <end position="266"/>
    </location>
</feature>
<protein>
    <recommendedName>
        <fullName evidence="1">DUF4340 domain-containing protein</fullName>
    </recommendedName>
</protein>
<comment type="caution">
    <text evidence="2">The sequence shown here is derived from an EMBL/GenBank/DDBJ whole genome shotgun (WGS) entry which is preliminary data.</text>
</comment>
<name>U2JNL1_9FIRM</name>
<keyword evidence="3" id="KW-1185">Reference proteome</keyword>
<dbReference type="PATRIC" id="fig|411473.3.peg.2690"/>
<dbReference type="EMBL" id="AWVF01000428">
    <property type="protein sequence ID" value="ERJ87851.1"/>
    <property type="molecule type" value="Genomic_DNA"/>
</dbReference>
<proteinExistence type="predicted"/>
<dbReference type="STRING" id="411473.RUMCAL_03217"/>
<reference evidence="2 3" key="1">
    <citation type="submission" date="2013-07" db="EMBL/GenBank/DDBJ databases">
        <authorList>
            <person name="Weinstock G."/>
            <person name="Sodergren E."/>
            <person name="Wylie T."/>
            <person name="Fulton L."/>
            <person name="Fulton R."/>
            <person name="Fronick C."/>
            <person name="O'Laughlin M."/>
            <person name="Godfrey J."/>
            <person name="Miner T."/>
            <person name="Herter B."/>
            <person name="Appelbaum E."/>
            <person name="Cordes M."/>
            <person name="Lek S."/>
            <person name="Wollam A."/>
            <person name="Pepin K.H."/>
            <person name="Palsikar V.B."/>
            <person name="Mitreva M."/>
            <person name="Wilson R.K."/>
        </authorList>
    </citation>
    <scope>NUCLEOTIDE SEQUENCE [LARGE SCALE GENOMIC DNA]</scope>
    <source>
        <strain evidence="2 3">ATCC 27760</strain>
    </source>
</reference>
<dbReference type="HOGENOM" id="CLU_586456_0_0_9"/>
<sequence>MKRQLIIGLILVLLIGVCFSAYFGVDYYQTQKEEKAAEEAAALQLSSFDSDAVTKLVIHTPELDYTIDKDDNSQWQVAEGDAMHINTYYIDALCTYGCSLTATKDLGTADSDKLKTYGLSDPISITYYTSDADKPEKTLYIGGQNPTKSSFYVMQDDDDHVYLADANTAGYLYVTKTQMRYRYLMDDKSSDILKLTLQRNGETVYTFEDTSGNSDYKLTEPLETPIAVNNANLSTLFTQLTELEADDFGDSDVTEDKYAEYGFDKPAYMFQFTQATGEVTTLLVQDFDPLTSSYVDCLHKETNEILKLDSSYLGFLQKNASDYMDDTVCYFSISEVSALTMQYHGSFNDKTIDIDDSFTFDDASTTYSCNGKSFNSDDTELTEAFKTFYTALSEISYESLDTSAQAPTDTEPALHLEYTMLDGSTHVVDLVKKDDTTYWVFIDGEFTHAVVRQRALSGEDKVLETYTAFQKLLESAAA</sequence>
<dbReference type="Proteomes" id="UP000016662">
    <property type="component" value="Unassembled WGS sequence"/>
</dbReference>
<evidence type="ECO:0000313" key="3">
    <source>
        <dbReference type="Proteomes" id="UP000016662"/>
    </source>
</evidence>
<dbReference type="Pfam" id="PF14238">
    <property type="entry name" value="DUF4340"/>
    <property type="match status" value="1"/>
</dbReference>
<gene>
    <name evidence="2" type="ORF">RUMCAL_03217</name>
</gene>
<dbReference type="RefSeq" id="WP_021681446.1">
    <property type="nucleotide sequence ID" value="NZ_KI260352.1"/>
</dbReference>
<dbReference type="eggNOG" id="ENOG502ZATI">
    <property type="taxonomic scope" value="Bacteria"/>
</dbReference>
<dbReference type="OrthoDB" id="9768524at2"/>
<organism evidence="2 3">
    <name type="scientific">Ruminococcus callidus ATCC 27760</name>
    <dbReference type="NCBI Taxonomy" id="411473"/>
    <lineage>
        <taxon>Bacteria</taxon>
        <taxon>Bacillati</taxon>
        <taxon>Bacillota</taxon>
        <taxon>Clostridia</taxon>
        <taxon>Eubacteriales</taxon>
        <taxon>Oscillospiraceae</taxon>
        <taxon>Ruminococcus</taxon>
    </lineage>
</organism>
<accession>U2JNL1</accession>
<evidence type="ECO:0000313" key="2">
    <source>
        <dbReference type="EMBL" id="ERJ87851.1"/>
    </source>
</evidence>
<dbReference type="AlphaFoldDB" id="U2JNL1"/>
<evidence type="ECO:0000259" key="1">
    <source>
        <dbReference type="Pfam" id="PF14238"/>
    </source>
</evidence>